<gene>
    <name evidence="7" type="ORF">NC661_04205</name>
</gene>
<comment type="subcellular location">
    <subcellularLocation>
        <location evidence="1">Membrane</location>
        <topology evidence="1">Multi-pass membrane protein</topology>
    </subcellularLocation>
</comment>
<feature type="transmembrane region" description="Helical" evidence="5">
    <location>
        <begin position="153"/>
        <end position="177"/>
    </location>
</feature>
<sequence length="214" mass="24021">METVSHKPFRPFIQMWTKPTETMQRIFNGETFKENSMVILLAMLGGISQAFGQAFNQELGNDFSLIGIILLALVTGPIMGIISLYLMGWLIQLTGKCIGGKGERKDIRKAVAWGHVPIVWSLVFILLSIVLFGREYFMTNPSFSSFQSIMFSYTRLIEIIVIIWFIVVLTKCIAVAHKFSAWMALLSQIIAFAIAFVSMIFIAVFVVLPITLLG</sequence>
<dbReference type="RefSeq" id="WP_259866840.1">
    <property type="nucleotide sequence ID" value="NZ_JAMQJZ010000002.1"/>
</dbReference>
<dbReference type="AlphaFoldDB" id="A0A9X3WJ82"/>
<dbReference type="EMBL" id="JAMQJZ010000002">
    <property type="protein sequence ID" value="MDC3419565.1"/>
    <property type="molecule type" value="Genomic_DNA"/>
</dbReference>
<protein>
    <submittedName>
        <fullName evidence="7">YIP1 family protein</fullName>
    </submittedName>
</protein>
<keyword evidence="4 5" id="KW-0472">Membrane</keyword>
<dbReference type="Proteomes" id="UP001145072">
    <property type="component" value="Unassembled WGS sequence"/>
</dbReference>
<keyword evidence="2 5" id="KW-0812">Transmembrane</keyword>
<evidence type="ECO:0000256" key="5">
    <source>
        <dbReference type="SAM" id="Phobius"/>
    </source>
</evidence>
<name>A0A9X3WJ82_9BACI</name>
<accession>A0A9X3WJ82</accession>
<feature type="domain" description="Yip1" evidence="6">
    <location>
        <begin position="13"/>
        <end position="202"/>
    </location>
</feature>
<proteinExistence type="predicted"/>
<feature type="transmembrane region" description="Helical" evidence="5">
    <location>
        <begin position="112"/>
        <end position="133"/>
    </location>
</feature>
<feature type="transmembrane region" description="Helical" evidence="5">
    <location>
        <begin position="32"/>
        <end position="51"/>
    </location>
</feature>
<feature type="transmembrane region" description="Helical" evidence="5">
    <location>
        <begin position="63"/>
        <end position="91"/>
    </location>
</feature>
<dbReference type="GO" id="GO:0016020">
    <property type="term" value="C:membrane"/>
    <property type="evidence" value="ECO:0007669"/>
    <property type="project" value="UniProtKB-SubCell"/>
</dbReference>
<dbReference type="Pfam" id="PF04893">
    <property type="entry name" value="Yip1"/>
    <property type="match status" value="1"/>
</dbReference>
<feature type="transmembrane region" description="Helical" evidence="5">
    <location>
        <begin position="189"/>
        <end position="212"/>
    </location>
</feature>
<organism evidence="7 8">
    <name type="scientific">Aquibacillus koreensis</name>
    <dbReference type="NCBI Taxonomy" id="279446"/>
    <lineage>
        <taxon>Bacteria</taxon>
        <taxon>Bacillati</taxon>
        <taxon>Bacillota</taxon>
        <taxon>Bacilli</taxon>
        <taxon>Bacillales</taxon>
        <taxon>Bacillaceae</taxon>
        <taxon>Aquibacillus</taxon>
    </lineage>
</organism>
<keyword evidence="8" id="KW-1185">Reference proteome</keyword>
<evidence type="ECO:0000313" key="7">
    <source>
        <dbReference type="EMBL" id="MDC3419565.1"/>
    </source>
</evidence>
<dbReference type="InterPro" id="IPR006977">
    <property type="entry name" value="Yip1_dom"/>
</dbReference>
<evidence type="ECO:0000313" key="8">
    <source>
        <dbReference type="Proteomes" id="UP001145072"/>
    </source>
</evidence>
<reference evidence="7" key="1">
    <citation type="submission" date="2022-06" db="EMBL/GenBank/DDBJ databases">
        <title>Aquibacillus sp. a new bacterium isolated from soil saline samples.</title>
        <authorList>
            <person name="Galisteo C."/>
            <person name="De La Haba R."/>
            <person name="Sanchez-Porro C."/>
            <person name="Ventosa A."/>
        </authorList>
    </citation>
    <scope>NUCLEOTIDE SEQUENCE</scope>
    <source>
        <strain evidence="7">JCM 12387</strain>
    </source>
</reference>
<keyword evidence="3 5" id="KW-1133">Transmembrane helix</keyword>
<evidence type="ECO:0000256" key="4">
    <source>
        <dbReference type="ARBA" id="ARBA00023136"/>
    </source>
</evidence>
<evidence type="ECO:0000256" key="2">
    <source>
        <dbReference type="ARBA" id="ARBA00022692"/>
    </source>
</evidence>
<evidence type="ECO:0000256" key="3">
    <source>
        <dbReference type="ARBA" id="ARBA00022989"/>
    </source>
</evidence>
<comment type="caution">
    <text evidence="7">The sequence shown here is derived from an EMBL/GenBank/DDBJ whole genome shotgun (WGS) entry which is preliminary data.</text>
</comment>
<evidence type="ECO:0000259" key="6">
    <source>
        <dbReference type="Pfam" id="PF04893"/>
    </source>
</evidence>
<evidence type="ECO:0000256" key="1">
    <source>
        <dbReference type="ARBA" id="ARBA00004141"/>
    </source>
</evidence>